<organism evidence="3 4">
    <name type="scientific">Paramecium sonneborni</name>
    <dbReference type="NCBI Taxonomy" id="65129"/>
    <lineage>
        <taxon>Eukaryota</taxon>
        <taxon>Sar</taxon>
        <taxon>Alveolata</taxon>
        <taxon>Ciliophora</taxon>
        <taxon>Intramacronucleata</taxon>
        <taxon>Oligohymenophorea</taxon>
        <taxon>Peniculida</taxon>
        <taxon>Parameciidae</taxon>
        <taxon>Paramecium</taxon>
    </lineage>
</organism>
<feature type="transmembrane region" description="Helical" evidence="1">
    <location>
        <begin position="2824"/>
        <end position="2844"/>
    </location>
</feature>
<evidence type="ECO:0000256" key="1">
    <source>
        <dbReference type="SAM" id="Phobius"/>
    </source>
</evidence>
<name>A0A8S1QA18_9CILI</name>
<reference evidence="3" key="1">
    <citation type="submission" date="2021-01" db="EMBL/GenBank/DDBJ databases">
        <authorList>
            <consortium name="Genoscope - CEA"/>
            <person name="William W."/>
        </authorList>
    </citation>
    <scope>NUCLEOTIDE SEQUENCE</scope>
</reference>
<keyword evidence="1" id="KW-0472">Membrane</keyword>
<proteinExistence type="predicted"/>
<evidence type="ECO:0000313" key="3">
    <source>
        <dbReference type="EMBL" id="CAD8112075.1"/>
    </source>
</evidence>
<dbReference type="CDD" id="cd00064">
    <property type="entry name" value="FU"/>
    <property type="match status" value="1"/>
</dbReference>
<comment type="caution">
    <text evidence="3">The sequence shown here is derived from an EMBL/GenBank/DDBJ whole genome shotgun (WGS) entry which is preliminary data.</text>
</comment>
<feature type="transmembrane region" description="Helical" evidence="1">
    <location>
        <begin position="2764"/>
        <end position="2788"/>
    </location>
</feature>
<keyword evidence="1" id="KW-1133">Transmembrane helix</keyword>
<accession>A0A8S1QA18</accession>
<dbReference type="Proteomes" id="UP000692954">
    <property type="component" value="Unassembled WGS sequence"/>
</dbReference>
<feature type="signal peptide" evidence="2">
    <location>
        <begin position="1"/>
        <end position="20"/>
    </location>
</feature>
<sequence length="2968" mass="346026">MILCLQTCFLLFSYIRKAKLCDPSTLEDCLLEHDRTIQLPLSGKSGYGYGFWSQYLSTDYILQANIKSYGSFEGLLLAYESDSNNKEARMLYYQDWTNNNTNQEKYIYFSTITNKKYQKAAKFIFDSFSFDGKWIYNYFACEFPNKRQVFLYVMGESYSGKTYQFSSNLSTQSIDILLKGRVKMIISSTEKIFIQYSGRISNLHINPSLNKYIFNTVNDFQSYLNQQFRPQPFCQLTIFNSRLIENYKYIYGLIQFESWIKIDYNLNINYSASAFGIDMYFKLIPNYYQKLIDLQYCIIQAWKQNLTNGVYFQTYYQKQPDFTVDTDQFFYNQKFAFHTLEQDLRQWHFVSLIYGFDKSNIPVSHLKMWFNDEYIYEVKYNNRTFHFDGATIKIRSGTNYGLESNGIYFTIQKSRITTCIPQSFELIKKCDLSCLDCNGPYFDQCLSCDLISNRYLENNQCKCNLGFIESNEGNCILLKEFYSNSNQTYVPKNQTLSKFGFFPIQINNQSVIYQPCPQFKLNQFDKIHCIECLSEPESFTKNLKCQSDYIFSQYGQYELIKRSENDNELYYLDIKTSSLILCLGCKSYCNPQIDQDCYFNNLLLVYITCLPSYYYNQGLSQCQMCHQNCQTCRDFEICTSCYNQMALNPQNNNCVVCPKLCLDCEYNFELLQCKTCIEKYSLYQGQCIPCGKYCLKCIYLQDERDGSYYNKCIICLDNAKYFLSLNGIDCQENFDPNCLYKIQFHKSWFMRNYVSTIFHTFSRGNFSTSEIINYCALCSEGYATQITGECIRIDQIQQLESNLARDCSQMFIIESSQAFEFNQTFYKCTSLYQDYRNYQFAFSSNGCYEMLLNCVICLSSYCLQCYPGYYTELQTGQCLPCPQELNCYRCQQDSKKWKNGWKINYKSYHYLTNNGLFHIDVFGNVKKDELEILCKTCTIEYEFYQDQCIKKCAENCELCIKKNGQNQCVKCKIYEGRRLSLYEGNCIDCPRYCQICKPKTISELQRINPYYSNEKLISSTHTCLMLELELNSQDYYYNTQFQQFLKLSTTEADPNQIILKFNLFCSLDKFNQEYQKALNKQLFLNQNVRIDELLTNNKSQSNFGRIENLNLYTYLSIQQIQEVELQFTLTQDCVVDTQSYIFTTLTQNIYFINSAKLTIQGMGNTLFLQSNLEIFNFDKIKIENITIQLFQITYLHFQSLNLLETKFLQVTLRQNQEDSIPIHFQLLFTNLNQLTIQNFTLLNLNLQSVQSLFQFEYLVPPQIIQIYFNLLIIQNSRIQNSDIIKLEDNAQQLINFQMHNVLIENSNFNSSRLFVTLSEECFNITGTISQIFIQSSYFENAQPFIVTYCIRNLTIQGIILQNSQFQNISLFQATLEQYNSEYSIKSCNFYNSSIIVSGQNLQFQYIILNNIEFTNVLYDQSTILINLNSNDKSSKTLISNLILDTVSIYSDINLSLDQLSIIFIQSDLIEIYNASIIRSQSFAEFSLSSATYLVLQNITINLNPKYFFKSIITDNYCSKQNDNSKYRTSLFIQKVYYIKIKDISIVNLIIFDSPIIHIISIATSVIRRFETIMIENIDIIGCIIQKNQLTSQASAILITSEQQLEITIKNSQIKNNKYHSFIKESESDSALALVIISYFAKISLISCQFIQNYISQSQNSLIYINSEQINIVNSTFISNNRMLEDFLKHILWKFTTKQLTINQIQTYFSSFSLSGNGNLLASQVKLNNITIQDSFSMSAGCFKITLKNEGEILIYNSVFKNINTEILEEPSYGGCFYIIDQTDSIKIEIQSSIFQNIYGTAEGGVIYLRSNTKSISLNFSNLTIIDTYSNDGNIAKLNLLNSNQQFSMQNCIILQTIEGYLTYRSKLNKINQQNPYMISISSGDINLANIFVKLYLTSFLQLTSQNKVSLTQIEIDNSYYYQSPIILVEFSVDQISKIEINNLKMNNFKSYNEDQISHVSDIRIPVDESIKLIYNCSNQDGLQLKNQTYKIINQLELISHPFSIQSLIQITNVKSSDQILIKLCSFSNNQCSNCHQGLIFIKLIEEQANNIILQNNMLMDNQCGQNGCLYFFNEIDTSRYINNSLVKIDTILCYRNTAIIGGCIVSNGVGLSIQKSIFSENQAYEQGGSIFFKGDSKNLQILNNLIVSNSAKQGGAIYLGEYCLPDLIRTQNFLLNNTAQEYGSVSSSKPNQLTLKYRDFQYQTFNFKQSDFEIAYLTIYSESQEESILKLPSGQKISSYQYFNISSQEYQNLNLKFRVIALNPFNEQQFNLKNSECFIESGYKNPNQDIIYTNNLTSYTTKSFDQKSQDYNFDDLILYYGNTNNDDQLLILKINCNSILIPNYNDYYPYDIINYNQKYFLILSIQTFPCQLGEYINAKDNSCNLCDVEKKLYSVTLNATFCKYMDEKTTTSIKPAQLELKYGYWRPFINSEIIEFCSNRIENCQGGWQQGDKTCQIGQIGACCESCDYYNSRGFGKYSIQKLYQCQKCEEQSSQVLYILLITLWNLFSIYLTTQGIQNMILELQRYKVRGRQLLINSNKQTGPLMKMFTNYLQILAIILNFNTEIPQLFQDSFSIFGQSQQMLLITTDCFLAENFQSGLIYVKIIYSIICPFFLGLVFLFIYFILNLLDKIVYNKVIITTCILYLFCYFQIQVISLLVSTLSYRTLSDVKWIQADLAYQFESQTHQQSIPFLILLSILIGAIVPCILVFNLVIKKEKLQQIETRKQLGYLFLEYQPKAYYWEIIRIICREMIIVTTTFYQDRIVIKCSLLFLIIFTYFQTNNIILPFQTKSLNNLEQRSSLCCTFTLLVMFSLTATINYSNILLAILIIPNVYLFLSFVINLIKSYIVSLEGTLDKIKDIIRQKFQLRIKYNSNLQKWLINKGQRRKVVFERFQSIKKQILIMRKSRTLSLKEKQKYTNFTTKFDDDNIILLRPQSLLSTNSENSCINDPKINLIQKISNIKQRKQI</sequence>
<feature type="transmembrane region" description="Helical" evidence="1">
    <location>
        <begin position="2638"/>
        <end position="2659"/>
    </location>
</feature>
<feature type="transmembrane region" description="Helical" evidence="1">
    <location>
        <begin position="2692"/>
        <end position="2714"/>
    </location>
</feature>
<dbReference type="OrthoDB" id="307239at2759"/>
<keyword evidence="4" id="KW-1185">Reference proteome</keyword>
<dbReference type="PANTHER" id="PTHR11319:SF35">
    <property type="entry name" value="OUTER MEMBRANE PROTEIN PMPC-RELATED"/>
    <property type="match status" value="1"/>
</dbReference>
<dbReference type="SMART" id="SM00261">
    <property type="entry name" value="FU"/>
    <property type="match status" value="4"/>
</dbReference>
<evidence type="ECO:0000313" key="4">
    <source>
        <dbReference type="Proteomes" id="UP000692954"/>
    </source>
</evidence>
<dbReference type="EMBL" id="CAJJDN010000100">
    <property type="protein sequence ID" value="CAD8112075.1"/>
    <property type="molecule type" value="Genomic_DNA"/>
</dbReference>
<gene>
    <name evidence="3" type="ORF">PSON_ATCC_30995.1.T1000012</name>
</gene>
<keyword evidence="2" id="KW-0732">Signal</keyword>
<feature type="chain" id="PRO_5035930484" description="Transmembrane protein" evidence="2">
    <location>
        <begin position="21"/>
        <end position="2968"/>
    </location>
</feature>
<keyword evidence="1" id="KW-0812">Transmembrane</keyword>
<feature type="transmembrane region" description="Helical" evidence="1">
    <location>
        <begin position="2605"/>
        <end position="2626"/>
    </location>
</feature>
<evidence type="ECO:0000256" key="2">
    <source>
        <dbReference type="SAM" id="SignalP"/>
    </source>
</evidence>
<dbReference type="InterPro" id="IPR006212">
    <property type="entry name" value="Furin_repeat"/>
</dbReference>
<protein>
    <recommendedName>
        <fullName evidence="5">Transmembrane protein</fullName>
    </recommendedName>
</protein>
<dbReference type="PANTHER" id="PTHR11319">
    <property type="entry name" value="G PROTEIN-COUPLED RECEPTOR-RELATED"/>
    <property type="match status" value="1"/>
</dbReference>
<evidence type="ECO:0008006" key="5">
    <source>
        <dbReference type="Google" id="ProtNLM"/>
    </source>
</evidence>